<comment type="caution">
    <text evidence="10">The sequence shown here is derived from an EMBL/GenBank/DDBJ whole genome shotgun (WGS) entry which is preliminary data.</text>
</comment>
<dbReference type="PROSITE" id="PS51446">
    <property type="entry name" value="PACIFASTIN"/>
    <property type="match status" value="3"/>
</dbReference>
<dbReference type="EMBL" id="JAQQBS010000001">
    <property type="protein sequence ID" value="KAK0177867.1"/>
    <property type="molecule type" value="Genomic_DNA"/>
</dbReference>
<feature type="disulfide bond" evidence="7">
    <location>
        <begin position="156"/>
        <end position="174"/>
    </location>
</feature>
<evidence type="ECO:0000259" key="9">
    <source>
        <dbReference type="PROSITE" id="PS51446"/>
    </source>
</evidence>
<dbReference type="Proteomes" id="UP001168990">
    <property type="component" value="Unassembled WGS sequence"/>
</dbReference>
<evidence type="ECO:0000313" key="11">
    <source>
        <dbReference type="Proteomes" id="UP001168990"/>
    </source>
</evidence>
<evidence type="ECO:0000313" key="10">
    <source>
        <dbReference type="EMBL" id="KAK0177867.1"/>
    </source>
</evidence>
<feature type="chain" id="PRO_5041387027" description="Pacifastin domain-containing protein" evidence="8">
    <location>
        <begin position="21"/>
        <end position="237"/>
    </location>
</feature>
<evidence type="ECO:0000256" key="4">
    <source>
        <dbReference type="ARBA" id="ARBA00022900"/>
    </source>
</evidence>
<keyword evidence="3 7" id="KW-0646">Protease inhibitor</keyword>
<reference evidence="10" key="2">
    <citation type="submission" date="2023-03" db="EMBL/GenBank/DDBJ databases">
        <authorList>
            <person name="Inwood S.N."/>
            <person name="Skelly J.G."/>
            <person name="Guhlin J."/>
            <person name="Harrop T.W.R."/>
            <person name="Goldson S.G."/>
            <person name="Dearden P.K."/>
        </authorList>
    </citation>
    <scope>NUCLEOTIDE SEQUENCE</scope>
    <source>
        <strain evidence="10">Irish</strain>
        <tissue evidence="10">Whole body</tissue>
    </source>
</reference>
<reference evidence="10" key="1">
    <citation type="journal article" date="2023" name="bioRxiv">
        <title>Scaffold-level genome assemblies of two parasitoid biocontrol wasps reveal the parthenogenesis mechanism and an associated novel virus.</title>
        <authorList>
            <person name="Inwood S."/>
            <person name="Skelly J."/>
            <person name="Guhlin J."/>
            <person name="Harrop T."/>
            <person name="Goldson S."/>
            <person name="Dearden P."/>
        </authorList>
    </citation>
    <scope>NUCLEOTIDE SEQUENCE</scope>
    <source>
        <strain evidence="10">Irish</strain>
        <tissue evidence="10">Whole body</tissue>
    </source>
</reference>
<evidence type="ECO:0000256" key="7">
    <source>
        <dbReference type="PROSITE-ProRule" id="PRU00776"/>
    </source>
</evidence>
<feature type="disulfide bond" evidence="7">
    <location>
        <begin position="159"/>
        <end position="169"/>
    </location>
</feature>
<dbReference type="InterPro" id="IPR036201">
    <property type="entry name" value="Pacifastin_dom_sf"/>
</dbReference>
<keyword evidence="11" id="KW-1185">Reference proteome</keyword>
<feature type="disulfide bond" evidence="7">
    <location>
        <begin position="27"/>
        <end position="42"/>
    </location>
</feature>
<dbReference type="InterPro" id="IPR008037">
    <property type="entry name" value="Pacifastin_dom"/>
</dbReference>
<keyword evidence="8" id="KW-0732">Signal</keyword>
<feature type="domain" description="Pacifastin" evidence="9">
    <location>
        <begin position="199"/>
        <end position="234"/>
    </location>
</feature>
<comment type="subcellular location">
    <subcellularLocation>
        <location evidence="1">Secreted</location>
    </subcellularLocation>
</comment>
<keyword evidence="5 7" id="KW-1015">Disulfide bond</keyword>
<comment type="caution">
    <text evidence="7">Lacks conserved residue(s) required for the propagation of feature annotation.</text>
</comment>
<feature type="signal peptide" evidence="8">
    <location>
        <begin position="1"/>
        <end position="20"/>
    </location>
</feature>
<organism evidence="10 11">
    <name type="scientific">Microctonus aethiopoides</name>
    <dbReference type="NCBI Taxonomy" id="144406"/>
    <lineage>
        <taxon>Eukaryota</taxon>
        <taxon>Metazoa</taxon>
        <taxon>Ecdysozoa</taxon>
        <taxon>Arthropoda</taxon>
        <taxon>Hexapoda</taxon>
        <taxon>Insecta</taxon>
        <taxon>Pterygota</taxon>
        <taxon>Neoptera</taxon>
        <taxon>Endopterygota</taxon>
        <taxon>Hymenoptera</taxon>
        <taxon>Apocrita</taxon>
        <taxon>Ichneumonoidea</taxon>
        <taxon>Braconidae</taxon>
        <taxon>Euphorinae</taxon>
        <taxon>Microctonus</taxon>
    </lineage>
</organism>
<evidence type="ECO:0000256" key="3">
    <source>
        <dbReference type="ARBA" id="ARBA00022690"/>
    </source>
</evidence>
<gene>
    <name evidence="10" type="ORF">PV328_001875</name>
</gene>
<dbReference type="GO" id="GO:0004867">
    <property type="term" value="F:serine-type endopeptidase inhibitor activity"/>
    <property type="evidence" value="ECO:0007669"/>
    <property type="project" value="UniProtKB-UniRule"/>
</dbReference>
<feature type="domain" description="Pacifastin" evidence="9">
    <location>
        <begin position="24"/>
        <end position="59"/>
    </location>
</feature>
<feature type="disulfide bond" evidence="7">
    <location>
        <begin position="202"/>
        <end position="217"/>
    </location>
</feature>
<dbReference type="Pfam" id="PF05375">
    <property type="entry name" value="Pacifastin_I"/>
    <property type="match status" value="3"/>
</dbReference>
<feature type="site" description="Reactive bond" evidence="7">
    <location>
        <begin position="171"/>
        <end position="172"/>
    </location>
</feature>
<keyword evidence="2" id="KW-0964">Secreted</keyword>
<proteinExistence type="inferred from homology"/>
<feature type="site" description="Reactive bond" evidence="7">
    <location>
        <begin position="53"/>
        <end position="54"/>
    </location>
</feature>
<evidence type="ECO:0000256" key="8">
    <source>
        <dbReference type="SAM" id="SignalP"/>
    </source>
</evidence>
<dbReference type="SUPFAM" id="SSF57283">
    <property type="entry name" value="PMP inhibitors"/>
    <property type="match status" value="3"/>
</dbReference>
<keyword evidence="4 7" id="KW-0722">Serine protease inhibitor</keyword>
<evidence type="ECO:0000256" key="1">
    <source>
        <dbReference type="ARBA" id="ARBA00004613"/>
    </source>
</evidence>
<comment type="similarity">
    <text evidence="6 7">Belongs to the protease inhibitor I19 family.</text>
</comment>
<protein>
    <recommendedName>
        <fullName evidence="9">Pacifastin domain-containing protein</fullName>
    </recommendedName>
</protein>
<name>A0AA39KY26_9HYME</name>
<evidence type="ECO:0000256" key="5">
    <source>
        <dbReference type="ARBA" id="ARBA00023157"/>
    </source>
</evidence>
<dbReference type="GO" id="GO:0005576">
    <property type="term" value="C:extracellular region"/>
    <property type="evidence" value="ECO:0007669"/>
    <property type="project" value="UniProtKB-SubCell"/>
</dbReference>
<accession>A0AA39KY26</accession>
<evidence type="ECO:0000256" key="6">
    <source>
        <dbReference type="ARBA" id="ARBA00029459"/>
    </source>
</evidence>
<sequence length="237" mass="26667">MMKNFIILALVITIAVAVEANRKNEKCEAASQFYDKCNKCRCANDGSGSICTRKQCIPGRYDENGALIEPYHEISKRSSDNLDEDYFIILGNSTKSCDPTLRYKLDCHTCVCNRAGRLICNINKFCPESEKQSVRIDYPDLPEGSCEFGKTYKKDCNTCFCGKMGVTACTMKDCGADVVYYNRKSRSANEKWGPRYEQGNVCEPGKKFFSECNECICNTDSKSAVCTLKMCPPHHDE</sequence>
<evidence type="ECO:0000256" key="2">
    <source>
        <dbReference type="ARBA" id="ARBA00022525"/>
    </source>
</evidence>
<feature type="site" description="Reactive bond" evidence="7">
    <location>
        <begin position="228"/>
        <end position="229"/>
    </location>
</feature>
<feature type="domain" description="Pacifastin" evidence="9">
    <location>
        <begin position="143"/>
        <end position="177"/>
    </location>
</feature>
<dbReference type="AlphaFoldDB" id="A0AA39KY26"/>
<feature type="disulfide bond" evidence="7">
    <location>
        <begin position="146"/>
        <end position="161"/>
    </location>
</feature>